<feature type="region of interest" description="Disordered" evidence="2">
    <location>
        <begin position="136"/>
        <end position="216"/>
    </location>
</feature>
<gene>
    <name evidence="4" type="ORF">KVV02_006881</name>
</gene>
<feature type="coiled-coil region" evidence="1">
    <location>
        <begin position="324"/>
        <end position="351"/>
    </location>
</feature>
<protein>
    <recommendedName>
        <fullName evidence="3">GLTSCR protein conserved domain-containing protein</fullName>
    </recommendedName>
</protein>
<organism evidence="4 5">
    <name type="scientific">Mortierella alpina</name>
    <name type="common">Oleaginous fungus</name>
    <name type="synonym">Mortierella renispora</name>
    <dbReference type="NCBI Taxonomy" id="64518"/>
    <lineage>
        <taxon>Eukaryota</taxon>
        <taxon>Fungi</taxon>
        <taxon>Fungi incertae sedis</taxon>
        <taxon>Mucoromycota</taxon>
        <taxon>Mortierellomycotina</taxon>
        <taxon>Mortierellomycetes</taxon>
        <taxon>Mortierellales</taxon>
        <taxon>Mortierellaceae</taxon>
        <taxon>Mortierella</taxon>
    </lineage>
</organism>
<dbReference type="EMBL" id="JAIFTL010000262">
    <property type="protein sequence ID" value="KAG9320738.1"/>
    <property type="molecule type" value="Genomic_DNA"/>
</dbReference>
<comment type="caution">
    <text evidence="4">The sequence shown here is derived from an EMBL/GenBank/DDBJ whole genome shotgun (WGS) entry which is preliminary data.</text>
</comment>
<reference evidence="4" key="1">
    <citation type="submission" date="2021-07" db="EMBL/GenBank/DDBJ databases">
        <title>Draft genome of Mortierella alpina, strain LL118, isolated from an aspen leaf litter sample.</title>
        <authorList>
            <person name="Yang S."/>
            <person name="Vinatzer B.A."/>
        </authorList>
    </citation>
    <scope>NUCLEOTIDE SEQUENCE</scope>
    <source>
        <strain evidence="4">LL118</strain>
    </source>
</reference>
<proteinExistence type="predicted"/>
<evidence type="ECO:0000256" key="2">
    <source>
        <dbReference type="SAM" id="MobiDB-lite"/>
    </source>
</evidence>
<feature type="compositionally biased region" description="Basic residues" evidence="2">
    <location>
        <begin position="173"/>
        <end position="188"/>
    </location>
</feature>
<dbReference type="AlphaFoldDB" id="A0A9P8CUK2"/>
<evidence type="ECO:0000313" key="4">
    <source>
        <dbReference type="EMBL" id="KAG9320738.1"/>
    </source>
</evidence>
<evidence type="ECO:0000259" key="3">
    <source>
        <dbReference type="Pfam" id="PF15249"/>
    </source>
</evidence>
<feature type="compositionally biased region" description="Polar residues" evidence="2">
    <location>
        <begin position="143"/>
        <end position="172"/>
    </location>
</feature>
<dbReference type="Pfam" id="PF15249">
    <property type="entry name" value="GLTSCR1"/>
    <property type="match status" value="1"/>
</dbReference>
<evidence type="ECO:0000313" key="5">
    <source>
        <dbReference type="Proteomes" id="UP000717515"/>
    </source>
</evidence>
<feature type="domain" description="GLTSCR protein conserved" evidence="3">
    <location>
        <begin position="439"/>
        <end position="493"/>
    </location>
</feature>
<accession>A0A9P8CUK2</accession>
<dbReference type="InterPro" id="IPR015671">
    <property type="entry name" value="GSCR1_dom"/>
</dbReference>
<dbReference type="Proteomes" id="UP000717515">
    <property type="component" value="Unassembled WGS sequence"/>
</dbReference>
<sequence>MPSVFSSRFKQRTGHNAAAPYDALCVSGLVQSTQCHGITISTTVGSPNDGETVTHIQMAGLTVLMIRKKDQVIYKLPDNMSVQSLSQDQRERLLAEINLLHHQQTTAQALAATQAQTQQVQMAQAQALAASQGVRPIAPSGHVNGSISQAGSRTSSTPSTPNGGNMPDSQQKTTRRYNKTGKYSKKKLMQQQMLDRQMEGQGGRPASGDPYPRPQDRLKLQQQQPLVFNSSSPQAYQPIAAAMPSADLASTAIQSSFLQQQLQNQQVSGVASVDHKKQLKLLQEIHELQKQIEAQQATTDTFREHEQTIKRMLAHNKPVDAKTQQSARYSMVEAEKTLEKLKDQLKEKESTFREQYPVASQQLLLLQQQQMQAAAAARLGTGVPQSTGSGLLNSRSATAVSGATVSGMQRAVTDPLQQKIAEHHLAVRNAMTSELEETHKALRRPDWWTPFKSFQDAMERLIPFHVFQYPAEDLEVHATAFSKRSEGTMKRTSK</sequence>
<keyword evidence="1" id="KW-0175">Coiled coil</keyword>
<name>A0A9P8CUK2_MORAP</name>
<evidence type="ECO:0000256" key="1">
    <source>
        <dbReference type="SAM" id="Coils"/>
    </source>
</evidence>